<dbReference type="RefSeq" id="WP_062144950.1">
    <property type="nucleotide sequence ID" value="NZ_LHZY01000129.1"/>
</dbReference>
<accession>A0A149UN41</accession>
<reference evidence="1 2" key="1">
    <citation type="submission" date="2015-06" db="EMBL/GenBank/DDBJ databases">
        <title>Improved classification and identification of acetic acid bacteria using matrix-assisted laser desorption/ionization time-of-flight mass spectrometry; Gluconobacter nephelii and Gluconobacter uchimurae are later heterotypic synonyms of Gluconobacter japonicus and Gluconobacter oxydans, respectively.</title>
        <authorList>
            <person name="Li L."/>
            <person name="Cleenwerck I."/>
            <person name="De Vuyst L."/>
            <person name="Vandamme P."/>
        </authorList>
    </citation>
    <scope>NUCLEOTIDE SEQUENCE [LARGE SCALE GENOMIC DNA]</scope>
    <source>
        <strain evidence="1 2">LMG 1608</strain>
    </source>
</reference>
<evidence type="ECO:0000313" key="2">
    <source>
        <dbReference type="Proteomes" id="UP000075312"/>
    </source>
</evidence>
<dbReference type="PATRIC" id="fig|178900.6.peg.2714"/>
<dbReference type="EMBL" id="LHZY01000129">
    <property type="protein sequence ID" value="KXV69419.1"/>
    <property type="molecule type" value="Genomic_DNA"/>
</dbReference>
<gene>
    <name evidence="1" type="ORF">AD952_14395</name>
</gene>
<comment type="caution">
    <text evidence="1">The sequence shown here is derived from an EMBL/GenBank/DDBJ whole genome shotgun (WGS) entry which is preliminary data.</text>
</comment>
<protein>
    <submittedName>
        <fullName evidence="1">Sorbitol dehydrogenase</fullName>
    </submittedName>
</protein>
<name>A0A149UN41_9PROT</name>
<dbReference type="Pfam" id="PF12318">
    <property type="entry name" value="FAD-SLDH"/>
    <property type="match status" value="1"/>
</dbReference>
<dbReference type="InterPro" id="IPR024651">
    <property type="entry name" value="FAD-SLDH_ssu"/>
</dbReference>
<sequence length="231" mass="24655">MAHLADGLPGYVQTCGKGLTMKKDWPCVPVNLQNVSPNAMRMARLMRMSRRDMLMTGMGAAVTYGVASGIAGAEETQPSPASGAGPVATQFMAVSRLLTDRPTLDLRIGNAIYAGIVQSSADRQAQISKLHDLMGSGQFTSASAFAAAAEKADPALKDVIHDIMTGWYRGVADGKVVVYRSALMFDITKDAIYPKTYATGGPFYWTTQPPEVDRPTGHPALSPSKFVVEPT</sequence>
<organism evidence="1 2">
    <name type="scientific">Acetobacter cerevisiae</name>
    <dbReference type="NCBI Taxonomy" id="178900"/>
    <lineage>
        <taxon>Bacteria</taxon>
        <taxon>Pseudomonadati</taxon>
        <taxon>Pseudomonadota</taxon>
        <taxon>Alphaproteobacteria</taxon>
        <taxon>Acetobacterales</taxon>
        <taxon>Acetobacteraceae</taxon>
        <taxon>Acetobacter</taxon>
    </lineage>
</organism>
<proteinExistence type="predicted"/>
<dbReference type="Proteomes" id="UP000075312">
    <property type="component" value="Unassembled WGS sequence"/>
</dbReference>
<evidence type="ECO:0000313" key="1">
    <source>
        <dbReference type="EMBL" id="KXV69419.1"/>
    </source>
</evidence>
<dbReference type="AlphaFoldDB" id="A0A149UN41"/>